<comment type="catalytic activity">
    <reaction evidence="1">
        <text>ATP + protein L-histidine = ADP + protein N-phospho-L-histidine.</text>
        <dbReference type="EC" id="2.7.13.3"/>
    </reaction>
</comment>
<dbReference type="EMBL" id="BOMV01000034">
    <property type="protein sequence ID" value="GIE95592.1"/>
    <property type="molecule type" value="Genomic_DNA"/>
</dbReference>
<dbReference type="GO" id="GO:0016020">
    <property type="term" value="C:membrane"/>
    <property type="evidence" value="ECO:0007669"/>
    <property type="project" value="InterPro"/>
</dbReference>
<protein>
    <recommendedName>
        <fullName evidence="2">histidine kinase</fullName>
        <ecNumber evidence="2">2.7.13.3</ecNumber>
    </recommendedName>
</protein>
<feature type="transmembrane region" description="Helical" evidence="9">
    <location>
        <begin position="110"/>
        <end position="129"/>
    </location>
</feature>
<evidence type="ECO:0000256" key="8">
    <source>
        <dbReference type="ARBA" id="ARBA00023012"/>
    </source>
</evidence>
<dbReference type="SUPFAM" id="SSF55874">
    <property type="entry name" value="ATPase domain of HSP90 chaperone/DNA topoisomerase II/histidine kinase"/>
    <property type="match status" value="1"/>
</dbReference>
<dbReference type="Gene3D" id="1.20.5.1930">
    <property type="match status" value="2"/>
</dbReference>
<evidence type="ECO:0000256" key="6">
    <source>
        <dbReference type="ARBA" id="ARBA00022777"/>
    </source>
</evidence>
<dbReference type="InterPro" id="IPR011712">
    <property type="entry name" value="Sig_transdc_His_kin_sub3_dim/P"/>
</dbReference>
<evidence type="ECO:0000313" key="11">
    <source>
        <dbReference type="EMBL" id="GIE95592.1"/>
    </source>
</evidence>
<evidence type="ECO:0000256" key="4">
    <source>
        <dbReference type="ARBA" id="ARBA00022679"/>
    </source>
</evidence>
<keyword evidence="3" id="KW-0597">Phosphoprotein</keyword>
<dbReference type="GO" id="GO:0046983">
    <property type="term" value="F:protein dimerization activity"/>
    <property type="evidence" value="ECO:0007669"/>
    <property type="project" value="InterPro"/>
</dbReference>
<accession>A0A919JYE9</accession>
<feature type="transmembrane region" description="Helical" evidence="9">
    <location>
        <begin position="232"/>
        <end position="251"/>
    </location>
</feature>
<evidence type="ECO:0000256" key="1">
    <source>
        <dbReference type="ARBA" id="ARBA00000085"/>
    </source>
</evidence>
<dbReference type="GO" id="GO:0005524">
    <property type="term" value="F:ATP binding"/>
    <property type="evidence" value="ECO:0007669"/>
    <property type="project" value="UniProtKB-KW"/>
</dbReference>
<dbReference type="Proteomes" id="UP000636960">
    <property type="component" value="Unassembled WGS sequence"/>
</dbReference>
<evidence type="ECO:0000256" key="2">
    <source>
        <dbReference type="ARBA" id="ARBA00012438"/>
    </source>
</evidence>
<evidence type="ECO:0000256" key="5">
    <source>
        <dbReference type="ARBA" id="ARBA00022741"/>
    </source>
</evidence>
<dbReference type="AlphaFoldDB" id="A0A919JYE9"/>
<dbReference type="EC" id="2.7.13.3" evidence="2"/>
<name>A0A919JYE9_9ACTN</name>
<evidence type="ECO:0000256" key="9">
    <source>
        <dbReference type="SAM" id="Phobius"/>
    </source>
</evidence>
<keyword evidence="4" id="KW-0808">Transferase</keyword>
<feature type="transmembrane region" description="Helical" evidence="9">
    <location>
        <begin position="49"/>
        <end position="75"/>
    </location>
</feature>
<dbReference type="GO" id="GO:0000155">
    <property type="term" value="F:phosphorelay sensor kinase activity"/>
    <property type="evidence" value="ECO:0007669"/>
    <property type="project" value="InterPro"/>
</dbReference>
<organism evidence="11 12">
    <name type="scientific">Paractinoplanes rishiriensis</name>
    <dbReference type="NCBI Taxonomy" id="1050105"/>
    <lineage>
        <taxon>Bacteria</taxon>
        <taxon>Bacillati</taxon>
        <taxon>Actinomycetota</taxon>
        <taxon>Actinomycetes</taxon>
        <taxon>Micromonosporales</taxon>
        <taxon>Micromonosporaceae</taxon>
        <taxon>Paractinoplanes</taxon>
    </lineage>
</organism>
<feature type="domain" description="Signal transduction histidine kinase subgroup 3 dimerisation and phosphoacceptor" evidence="10">
    <location>
        <begin position="150"/>
        <end position="213"/>
    </location>
</feature>
<feature type="transmembrane region" description="Helical" evidence="9">
    <location>
        <begin position="257"/>
        <end position="285"/>
    </location>
</feature>
<evidence type="ECO:0000256" key="7">
    <source>
        <dbReference type="ARBA" id="ARBA00022840"/>
    </source>
</evidence>
<dbReference type="CDD" id="cd16917">
    <property type="entry name" value="HATPase_UhpB-NarQ-NarX-like"/>
    <property type="match status" value="1"/>
</dbReference>
<dbReference type="InterPro" id="IPR036890">
    <property type="entry name" value="HATPase_C_sf"/>
</dbReference>
<feature type="domain" description="Signal transduction histidine kinase subgroup 3 dimerisation and phosphoacceptor" evidence="10">
    <location>
        <begin position="390"/>
        <end position="456"/>
    </location>
</feature>
<keyword evidence="9" id="KW-0812">Transmembrane</keyword>
<keyword evidence="6" id="KW-0418">Kinase</keyword>
<keyword evidence="9" id="KW-1133">Transmembrane helix</keyword>
<gene>
    <name evidence="11" type="ORF">Ari01nite_30570</name>
</gene>
<comment type="caution">
    <text evidence="11">The sequence shown here is derived from an EMBL/GenBank/DDBJ whole genome shotgun (WGS) entry which is preliminary data.</text>
</comment>
<evidence type="ECO:0000256" key="3">
    <source>
        <dbReference type="ARBA" id="ARBA00022553"/>
    </source>
</evidence>
<keyword evidence="9" id="KW-0472">Membrane</keyword>
<sequence>MVRLLIDVPLIAFALYIDQAWFLTGFHPVSSLLTAIAFLALLVRRRWPITVLILNAGQLIALGGWDLGSGLLIALHAVARHRDRRTSITAALACAVPVAVSDVASDGPDLIGSAMFAGLATAAWTLGYWMRRAAQEQQAAKAAQRARRAERSRLAQDLHGIITHSVEVMQRRAAEARAALTTDPDRAAQALEAVQDAGTRSMAELRRMLTVMRLVTDDEPAADPARRAARQLLVDGTLITVAFAVDWYVWLPEDFTYVHAGVLLTLLLGRRWPLPVLLIHVVYLIELTKAQPYSDYIVGPLIALHAVARGYDRRVSIVPACTTGAAYAYAAILATKLQNYGEPARPVEMVLLGTPYALLAIPPWLLGYSMHRTAEGRAAARAAEQERRAERLQLARELHDIVSHTVTMMLLQAAGARSVLTRNPARAQEALDAIREAGDRSMTELARLLTLLTPATDAAPAEHPGLDGLDDLLARMRTTGLTVTAGYTGTPADLDPSVDLTAYRVIQEALTNSTKYAGPGSTALLHLTWTATDLDIEVTDRRAGKRTTVPSTGHGLVGLGERVTAIGGTFQAGPGTDGFRVTAKLPLAPVIAWSPEADRSSA</sequence>
<evidence type="ECO:0000313" key="12">
    <source>
        <dbReference type="Proteomes" id="UP000636960"/>
    </source>
</evidence>
<reference evidence="11" key="1">
    <citation type="submission" date="2021-01" db="EMBL/GenBank/DDBJ databases">
        <title>Whole genome shotgun sequence of Actinoplanes rishiriensis NBRC 108556.</title>
        <authorList>
            <person name="Komaki H."/>
            <person name="Tamura T."/>
        </authorList>
    </citation>
    <scope>NUCLEOTIDE SEQUENCE</scope>
    <source>
        <strain evidence="11">NBRC 108556</strain>
    </source>
</reference>
<dbReference type="PANTHER" id="PTHR24421:SF10">
    <property type="entry name" value="NITRATE_NITRITE SENSOR PROTEIN NARQ"/>
    <property type="match status" value="1"/>
</dbReference>
<keyword evidence="7" id="KW-0067">ATP-binding</keyword>
<dbReference type="Pfam" id="PF07730">
    <property type="entry name" value="HisKA_3"/>
    <property type="match status" value="2"/>
</dbReference>
<dbReference type="InterPro" id="IPR050482">
    <property type="entry name" value="Sensor_HK_TwoCompSys"/>
</dbReference>
<keyword evidence="5" id="KW-0547">Nucleotide-binding</keyword>
<keyword evidence="8" id="KW-0902">Two-component regulatory system</keyword>
<proteinExistence type="predicted"/>
<dbReference type="Gene3D" id="3.30.565.10">
    <property type="entry name" value="Histidine kinase-like ATPase, C-terminal domain"/>
    <property type="match status" value="1"/>
</dbReference>
<evidence type="ECO:0000259" key="10">
    <source>
        <dbReference type="Pfam" id="PF07730"/>
    </source>
</evidence>
<keyword evidence="12" id="KW-1185">Reference proteome</keyword>
<feature type="transmembrane region" description="Helical" evidence="9">
    <location>
        <begin position="20"/>
        <end position="43"/>
    </location>
</feature>
<dbReference type="RefSeq" id="WP_203781887.1">
    <property type="nucleotide sequence ID" value="NZ_BOMV01000034.1"/>
</dbReference>
<dbReference type="PANTHER" id="PTHR24421">
    <property type="entry name" value="NITRATE/NITRITE SENSOR PROTEIN NARX-RELATED"/>
    <property type="match status" value="1"/>
</dbReference>